<dbReference type="InterPro" id="IPR029060">
    <property type="entry name" value="PIN-like_dom_sf"/>
</dbReference>
<sequence length="149" mass="16500">MARYLLDTNVVLRLADLESPQNALVTEAIATLLEQQHVCVLISQILIELWVVATRPVEVNGLGWSVPETTDEIARPLDEFPLLDERAEIFVIWQQLVSTQNIVGKRAHDARIAAAMLTHGITHLLTFNTQDFIQVPGITVAAPQSVIAE</sequence>
<comment type="caution">
    <text evidence="2">The sequence shown here is derived from an EMBL/GenBank/DDBJ whole genome shotgun (WGS) entry which is preliminary data.</text>
</comment>
<dbReference type="Gene3D" id="3.40.50.1010">
    <property type="entry name" value="5'-nuclease"/>
    <property type="match status" value="1"/>
</dbReference>
<dbReference type="EMBL" id="JTHE02000003">
    <property type="protein sequence ID" value="NEV68566.1"/>
    <property type="molecule type" value="Genomic_DNA"/>
</dbReference>
<reference evidence="2" key="1">
    <citation type="submission" date="2014-11" db="EMBL/GenBank/DDBJ databases">
        <authorList>
            <person name="Malar M.C."/>
            <person name="Sen D."/>
            <person name="Tripathy S."/>
        </authorList>
    </citation>
    <scope>NUCLEOTIDE SEQUENCE</scope>
    <source>
        <strain evidence="2">BDU141951</strain>
    </source>
</reference>
<protein>
    <submittedName>
        <fullName evidence="2">PIN domain-containing protein</fullName>
    </submittedName>
</protein>
<accession>A0A0C1Y806</accession>
<evidence type="ECO:0000259" key="1">
    <source>
        <dbReference type="Pfam" id="PF01850"/>
    </source>
</evidence>
<evidence type="ECO:0000313" key="2">
    <source>
        <dbReference type="EMBL" id="NEV68566.1"/>
    </source>
</evidence>
<dbReference type="SUPFAM" id="SSF88723">
    <property type="entry name" value="PIN domain-like"/>
    <property type="match status" value="1"/>
</dbReference>
<proteinExistence type="predicted"/>
<reference evidence="2" key="2">
    <citation type="journal article" date="2015" name="Genome Announc.">
        <title>Draft Genome Sequence of Filamentous Marine Cyanobacterium Lyngbya confervoides Strain BDU141951.</title>
        <authorList>
            <person name="Chandrababunaidu M.M."/>
            <person name="Sen D."/>
            <person name="Tripathy S."/>
        </authorList>
    </citation>
    <scope>NUCLEOTIDE SEQUENCE</scope>
    <source>
        <strain evidence="2">BDU141951</strain>
    </source>
</reference>
<feature type="domain" description="PIN" evidence="1">
    <location>
        <begin position="4"/>
        <end position="136"/>
    </location>
</feature>
<dbReference type="InterPro" id="IPR002716">
    <property type="entry name" value="PIN_dom"/>
</dbReference>
<name>A0A0C1Y806_9CYAN</name>
<gene>
    <name evidence="2" type="ORF">QQ91_015750</name>
</gene>
<dbReference type="AlphaFoldDB" id="A0A0C1Y806"/>
<organism evidence="2">
    <name type="scientific">Lyngbya confervoides BDU141951</name>
    <dbReference type="NCBI Taxonomy" id="1574623"/>
    <lineage>
        <taxon>Bacteria</taxon>
        <taxon>Bacillati</taxon>
        <taxon>Cyanobacteriota</taxon>
        <taxon>Cyanophyceae</taxon>
        <taxon>Oscillatoriophycideae</taxon>
        <taxon>Oscillatoriales</taxon>
        <taxon>Microcoleaceae</taxon>
        <taxon>Lyngbya</taxon>
    </lineage>
</organism>
<dbReference type="Pfam" id="PF01850">
    <property type="entry name" value="PIN"/>
    <property type="match status" value="1"/>
</dbReference>
<reference evidence="2" key="3">
    <citation type="submission" date="2020-02" db="EMBL/GenBank/DDBJ databases">
        <authorList>
            <person name="Sarangi A.N."/>
            <person name="Ghosh S."/>
            <person name="Mukherjee M."/>
            <person name="Tripathy S."/>
        </authorList>
    </citation>
    <scope>NUCLEOTIDE SEQUENCE</scope>
    <source>
        <strain evidence="2">BDU141951</strain>
    </source>
</reference>